<sequence length="122" mass="13718">MGLCLANPNMLNAYKLMPTGFLADVTFCYSNFFSLDAAEWKISPQIEKRFSTPPSRVIISTSNTSSFHSNSIFSFRILLFLVSTILPLASQHNAQITPLSSSLLRFAFFFHRSKLSVNRCSL</sequence>
<name>A0AAN9SRB3_PSOTE</name>
<evidence type="ECO:0000313" key="1">
    <source>
        <dbReference type="EMBL" id="KAK7399364.1"/>
    </source>
</evidence>
<gene>
    <name evidence="1" type="ORF">VNO78_10546</name>
</gene>
<proteinExistence type="predicted"/>
<organism evidence="1 2">
    <name type="scientific">Psophocarpus tetragonolobus</name>
    <name type="common">Winged bean</name>
    <name type="synonym">Dolichos tetragonolobus</name>
    <dbReference type="NCBI Taxonomy" id="3891"/>
    <lineage>
        <taxon>Eukaryota</taxon>
        <taxon>Viridiplantae</taxon>
        <taxon>Streptophyta</taxon>
        <taxon>Embryophyta</taxon>
        <taxon>Tracheophyta</taxon>
        <taxon>Spermatophyta</taxon>
        <taxon>Magnoliopsida</taxon>
        <taxon>eudicotyledons</taxon>
        <taxon>Gunneridae</taxon>
        <taxon>Pentapetalae</taxon>
        <taxon>rosids</taxon>
        <taxon>fabids</taxon>
        <taxon>Fabales</taxon>
        <taxon>Fabaceae</taxon>
        <taxon>Papilionoideae</taxon>
        <taxon>50 kb inversion clade</taxon>
        <taxon>NPAAA clade</taxon>
        <taxon>indigoferoid/millettioid clade</taxon>
        <taxon>Phaseoleae</taxon>
        <taxon>Psophocarpus</taxon>
    </lineage>
</organism>
<accession>A0AAN9SRB3</accession>
<evidence type="ECO:0000313" key="2">
    <source>
        <dbReference type="Proteomes" id="UP001386955"/>
    </source>
</evidence>
<dbReference type="AlphaFoldDB" id="A0AAN9SRB3"/>
<keyword evidence="2" id="KW-1185">Reference proteome</keyword>
<reference evidence="1 2" key="1">
    <citation type="submission" date="2024-01" db="EMBL/GenBank/DDBJ databases">
        <title>The genomes of 5 underutilized Papilionoideae crops provide insights into root nodulation and disease resistanc.</title>
        <authorList>
            <person name="Jiang F."/>
        </authorList>
    </citation>
    <scope>NUCLEOTIDE SEQUENCE [LARGE SCALE GENOMIC DNA]</scope>
    <source>
        <strain evidence="1">DUOXIRENSHENG_FW03</strain>
        <tissue evidence="1">Leaves</tissue>
    </source>
</reference>
<dbReference type="Proteomes" id="UP001386955">
    <property type="component" value="Unassembled WGS sequence"/>
</dbReference>
<protein>
    <submittedName>
        <fullName evidence="1">Uncharacterized protein</fullName>
    </submittedName>
</protein>
<comment type="caution">
    <text evidence="1">The sequence shown here is derived from an EMBL/GenBank/DDBJ whole genome shotgun (WGS) entry which is preliminary data.</text>
</comment>
<dbReference type="EMBL" id="JAYMYS010000003">
    <property type="protein sequence ID" value="KAK7399364.1"/>
    <property type="molecule type" value="Genomic_DNA"/>
</dbReference>